<reference evidence="1 2" key="1">
    <citation type="submission" date="2017-02" db="EMBL/GenBank/DDBJ databases">
        <title>Comparative genomic analysis of Brazilian Leptospira kirschneri strains of different serogroups.</title>
        <authorList>
            <person name="Moreno L.Z."/>
            <person name="Miraglia F."/>
            <person name="Kremer F.S."/>
            <person name="Eslabao M.R."/>
            <person name="Lilenbaum W."/>
            <person name="Dellagostin O.A."/>
            <person name="Moreno A.M."/>
        </authorList>
    </citation>
    <scope>NUCLEOTIDE SEQUENCE [LARGE SCALE GENOMIC DNA]</scope>
    <source>
        <strain evidence="1 2">M110/06</strain>
    </source>
</reference>
<gene>
    <name evidence="1" type="ORF">B1J93_02045</name>
</gene>
<evidence type="ECO:0000313" key="2">
    <source>
        <dbReference type="Proteomes" id="UP000191008"/>
    </source>
</evidence>
<comment type="caution">
    <text evidence="1">The sequence shown here is derived from an EMBL/GenBank/DDBJ whole genome shotgun (WGS) entry which is preliminary data.</text>
</comment>
<proteinExistence type="predicted"/>
<protein>
    <submittedName>
        <fullName evidence="1">Uncharacterized protein</fullName>
    </submittedName>
</protein>
<dbReference type="EMBL" id="MVIT01000034">
    <property type="protein sequence ID" value="OOV47137.1"/>
    <property type="molecule type" value="Genomic_DNA"/>
</dbReference>
<name>A0A1T1E207_9LEPT</name>
<dbReference type="AlphaFoldDB" id="A0A1T1E207"/>
<sequence length="60" mass="7254">MSNSHDFKSYFSERNFAVVPTFKESIYKVQIPTFFRIIVFLHRIHVILKFTEFLSKINKI</sequence>
<accession>A0A1T1E207</accession>
<dbReference type="Proteomes" id="UP000191008">
    <property type="component" value="Unassembled WGS sequence"/>
</dbReference>
<evidence type="ECO:0000313" key="1">
    <source>
        <dbReference type="EMBL" id="OOV47137.1"/>
    </source>
</evidence>
<organism evidence="1 2">
    <name type="scientific">Leptospira kirschneri serovar Pomona</name>
    <dbReference type="NCBI Taxonomy" id="561005"/>
    <lineage>
        <taxon>Bacteria</taxon>
        <taxon>Pseudomonadati</taxon>
        <taxon>Spirochaetota</taxon>
        <taxon>Spirochaetia</taxon>
        <taxon>Leptospirales</taxon>
        <taxon>Leptospiraceae</taxon>
        <taxon>Leptospira</taxon>
    </lineage>
</organism>